<keyword evidence="4" id="KW-0408">Iron</keyword>
<dbReference type="GO" id="GO:0016491">
    <property type="term" value="F:oxidoreductase activity"/>
    <property type="evidence" value="ECO:0007669"/>
    <property type="project" value="UniProtKB-KW"/>
</dbReference>
<sequence length="514" mass="56532">MLDFSKIKYYEPEAPSSDAAYKADLCIYGGSSAGVAAAVQAKRMGLTVVLAEFGRKLGGLSSGGLGATDIGNKAAIGGISREFYQAVGRHYGCTEGDGSQWVFEPRVADRIFQEWAGQEGITVLYGQRLSTVHKSQGKIASIAMESGVRIEADMFIDATYEGDLLAAAGVTYHVGREANSVYKETLNGVHFGDPHHNFKAWIDPYVIPGKPDSGLLHGVSDAAPGYQGQGDRSVQAYNFRICLTNDPANRMPFPEPPNYDPELFTLLARYIEAGVWDALRLHSSMPNGKTDLNNFGGVSTDYIGMNDEWAEGSYARREQIFQNHLTYNLGMLYFLCNDGRVPEAVRQEARQWGLPADEYVEFGGWTPQLYIREARRMISDVVMTEHDCRGYRKVSDPVGLAAYRMDAHNSRRIVIDGRCINEGNVEVAPSGPYPISYRAIIPKGEQCLNLLVPVCLSSSHIAYGSIRMEPVFMCLGQSAATAAALAIRRGTSVQDVDYAELRERLIEDRQVLDS</sequence>
<evidence type="ECO:0000256" key="3">
    <source>
        <dbReference type="ARBA" id="ARBA00023002"/>
    </source>
</evidence>
<dbReference type="Gene3D" id="3.50.50.60">
    <property type="entry name" value="FAD/NAD(P)-binding domain"/>
    <property type="match status" value="1"/>
</dbReference>
<dbReference type="InterPro" id="IPR039650">
    <property type="entry name" value="HdrA-like"/>
</dbReference>
<dbReference type="SUPFAM" id="SSF51905">
    <property type="entry name" value="FAD/NAD(P)-binding domain"/>
    <property type="match status" value="1"/>
</dbReference>
<dbReference type="Pfam" id="PF12831">
    <property type="entry name" value="FAD_oxidored"/>
    <property type="match status" value="1"/>
</dbReference>
<keyword evidence="7" id="KW-1185">Reference proteome</keyword>
<evidence type="ECO:0000256" key="1">
    <source>
        <dbReference type="ARBA" id="ARBA00022485"/>
    </source>
</evidence>
<dbReference type="PANTHER" id="PTHR43498:SF1">
    <property type="entry name" value="COB--COM HETERODISULFIDE REDUCTASE IRON-SULFUR SUBUNIT A"/>
    <property type="match status" value="1"/>
</dbReference>
<dbReference type="AlphaFoldDB" id="A0A9X4QRR5"/>
<gene>
    <name evidence="6" type="ORF">OMP40_03160</name>
</gene>
<evidence type="ECO:0000313" key="6">
    <source>
        <dbReference type="EMBL" id="MDG0808514.1"/>
    </source>
</evidence>
<evidence type="ECO:0000256" key="5">
    <source>
        <dbReference type="ARBA" id="ARBA00023014"/>
    </source>
</evidence>
<keyword evidence="2" id="KW-0479">Metal-binding</keyword>
<dbReference type="RefSeq" id="WP_277529052.1">
    <property type="nucleotide sequence ID" value="NZ_JAPDIA010000001.1"/>
</dbReference>
<organism evidence="6 7">
    <name type="scientific">Cohnella rhizosphaerae</name>
    <dbReference type="NCBI Taxonomy" id="1457232"/>
    <lineage>
        <taxon>Bacteria</taxon>
        <taxon>Bacillati</taxon>
        <taxon>Bacillota</taxon>
        <taxon>Bacilli</taxon>
        <taxon>Bacillales</taxon>
        <taxon>Paenibacillaceae</taxon>
        <taxon>Cohnella</taxon>
    </lineage>
</organism>
<evidence type="ECO:0000313" key="7">
    <source>
        <dbReference type="Proteomes" id="UP001153404"/>
    </source>
</evidence>
<keyword evidence="1" id="KW-0004">4Fe-4S</keyword>
<dbReference type="Proteomes" id="UP001153404">
    <property type="component" value="Unassembled WGS sequence"/>
</dbReference>
<dbReference type="GO" id="GO:0051539">
    <property type="term" value="F:4 iron, 4 sulfur cluster binding"/>
    <property type="evidence" value="ECO:0007669"/>
    <property type="project" value="UniProtKB-KW"/>
</dbReference>
<dbReference type="InterPro" id="IPR036188">
    <property type="entry name" value="FAD/NAD-bd_sf"/>
</dbReference>
<accession>A0A9X4QRR5</accession>
<protein>
    <submittedName>
        <fullName evidence="6">FAD-dependent oxidoreductase</fullName>
    </submittedName>
</protein>
<reference evidence="6" key="1">
    <citation type="submission" date="2022-10" db="EMBL/GenBank/DDBJ databases">
        <title>Comparative genomic analysis of Cohnella hashimotonis sp. nov., isolated from the International Space Station.</title>
        <authorList>
            <person name="Simpson A."/>
            <person name="Venkateswaran K."/>
        </authorList>
    </citation>
    <scope>NUCLEOTIDE SEQUENCE</scope>
    <source>
        <strain evidence="6">DSM 28161</strain>
    </source>
</reference>
<dbReference type="GO" id="GO:0046872">
    <property type="term" value="F:metal ion binding"/>
    <property type="evidence" value="ECO:0007669"/>
    <property type="project" value="UniProtKB-KW"/>
</dbReference>
<keyword evidence="5" id="KW-0411">Iron-sulfur</keyword>
<proteinExistence type="predicted"/>
<dbReference type="EMBL" id="JAPDIA010000001">
    <property type="protein sequence ID" value="MDG0808514.1"/>
    <property type="molecule type" value="Genomic_DNA"/>
</dbReference>
<keyword evidence="3" id="KW-0560">Oxidoreductase</keyword>
<comment type="caution">
    <text evidence="6">The sequence shown here is derived from an EMBL/GenBank/DDBJ whole genome shotgun (WGS) entry which is preliminary data.</text>
</comment>
<dbReference type="PANTHER" id="PTHR43498">
    <property type="entry name" value="FERREDOXIN:COB-COM HETERODISULFIDE REDUCTASE SUBUNIT A"/>
    <property type="match status" value="1"/>
</dbReference>
<name>A0A9X4QRR5_9BACL</name>
<evidence type="ECO:0000256" key="2">
    <source>
        <dbReference type="ARBA" id="ARBA00022723"/>
    </source>
</evidence>
<evidence type="ECO:0000256" key="4">
    <source>
        <dbReference type="ARBA" id="ARBA00023004"/>
    </source>
</evidence>